<gene>
    <name evidence="1" type="ORF">NCTC10115_00232</name>
</gene>
<name>A0A3B0PX31_MYCGL</name>
<accession>A0A3B0PX31</accession>
<evidence type="ECO:0000313" key="2">
    <source>
        <dbReference type="Proteomes" id="UP000260136"/>
    </source>
</evidence>
<feature type="non-terminal residue" evidence="1">
    <location>
        <position position="70"/>
    </location>
</feature>
<evidence type="ECO:0000313" key="1">
    <source>
        <dbReference type="EMBL" id="SYV93941.1"/>
    </source>
</evidence>
<sequence length="70" mass="8289">MTYFYPINKSIDEIYQAQTSTVDFNNNTIYSGLLSFVQINNNFFADLKISILNYASILPYFYNKDSFTFW</sequence>
<reference evidence="2" key="1">
    <citation type="submission" date="2018-06" db="EMBL/GenBank/DDBJ databases">
        <authorList>
            <consortium name="Pathogen Informatics"/>
        </authorList>
    </citation>
    <scope>NUCLEOTIDE SEQUENCE [LARGE SCALE GENOMIC DNA]</scope>
    <source>
        <strain evidence="2">NCTC10115</strain>
    </source>
</reference>
<organism evidence="1 2">
    <name type="scientific">Mycoplasmoides gallisepticum</name>
    <name type="common">Mycoplasma gallisepticum</name>
    <dbReference type="NCBI Taxonomy" id="2096"/>
    <lineage>
        <taxon>Bacteria</taxon>
        <taxon>Bacillati</taxon>
        <taxon>Mycoplasmatota</taxon>
        <taxon>Mycoplasmoidales</taxon>
        <taxon>Mycoplasmoidaceae</taxon>
        <taxon>Mycoplasmoides</taxon>
    </lineage>
</organism>
<proteinExistence type="predicted"/>
<dbReference type="Proteomes" id="UP000260136">
    <property type="component" value="Chromosome"/>
</dbReference>
<protein>
    <submittedName>
        <fullName evidence="1">Uncharacterized protein</fullName>
    </submittedName>
</protein>
<dbReference type="AlphaFoldDB" id="A0A3B0PX31"/>
<dbReference type="EMBL" id="LS991952">
    <property type="protein sequence ID" value="SYV93941.1"/>
    <property type="molecule type" value="Genomic_DNA"/>
</dbReference>